<accession>A0A2I2G2V7</accession>
<keyword evidence="3" id="KW-1185">Reference proteome</keyword>
<organism evidence="2 3">
    <name type="scientific">Aspergillus steynii IBT 23096</name>
    <dbReference type="NCBI Taxonomy" id="1392250"/>
    <lineage>
        <taxon>Eukaryota</taxon>
        <taxon>Fungi</taxon>
        <taxon>Dikarya</taxon>
        <taxon>Ascomycota</taxon>
        <taxon>Pezizomycotina</taxon>
        <taxon>Eurotiomycetes</taxon>
        <taxon>Eurotiomycetidae</taxon>
        <taxon>Eurotiales</taxon>
        <taxon>Aspergillaceae</taxon>
        <taxon>Aspergillus</taxon>
        <taxon>Aspergillus subgen. Circumdati</taxon>
    </lineage>
</organism>
<reference evidence="2 3" key="1">
    <citation type="submission" date="2016-12" db="EMBL/GenBank/DDBJ databases">
        <title>The genomes of Aspergillus section Nigri reveals drivers in fungal speciation.</title>
        <authorList>
            <consortium name="DOE Joint Genome Institute"/>
            <person name="Vesth T.C."/>
            <person name="Nybo J."/>
            <person name="Theobald S."/>
            <person name="Brandl J."/>
            <person name="Frisvad J.C."/>
            <person name="Nielsen K.F."/>
            <person name="Lyhne E.K."/>
            <person name="Kogle M.E."/>
            <person name="Kuo A."/>
            <person name="Riley R."/>
            <person name="Clum A."/>
            <person name="Nolan M."/>
            <person name="Lipzen A."/>
            <person name="Salamov A."/>
            <person name="Henrissat B."/>
            <person name="Wiebenga A."/>
            <person name="De Vries R.P."/>
            <person name="Grigoriev I.V."/>
            <person name="Mortensen U.H."/>
            <person name="Andersen M.R."/>
            <person name="Baker S.E."/>
        </authorList>
    </citation>
    <scope>NUCLEOTIDE SEQUENCE [LARGE SCALE GENOMIC DNA]</scope>
    <source>
        <strain evidence="2 3">IBT 23096</strain>
    </source>
</reference>
<evidence type="ECO:0000256" key="1">
    <source>
        <dbReference type="SAM" id="MobiDB-lite"/>
    </source>
</evidence>
<evidence type="ECO:0000313" key="3">
    <source>
        <dbReference type="Proteomes" id="UP000234275"/>
    </source>
</evidence>
<proteinExistence type="predicted"/>
<dbReference type="OrthoDB" id="5370011at2759"/>
<gene>
    <name evidence="2" type="ORF">P170DRAFT_361913</name>
</gene>
<dbReference type="Proteomes" id="UP000234275">
    <property type="component" value="Unassembled WGS sequence"/>
</dbReference>
<dbReference type="RefSeq" id="XP_024702508.1">
    <property type="nucleotide sequence ID" value="XM_024844488.1"/>
</dbReference>
<feature type="region of interest" description="Disordered" evidence="1">
    <location>
        <begin position="28"/>
        <end position="72"/>
    </location>
</feature>
<sequence length="332" mass="37309">MPGALKPNPAGEKPEGLSKYIKRMRTVLRRGSIAKSGSASANMEKPEDKQAGHATPTPTTAAKPPPATSPQPIVISHWGAIQEERTRALFAKYGLSLAHDDCRPVDTSVQRVAKPIRMRVRRSCHRCQTPFGPARVCSSCQHTRCKSCPRHPAPKPAEDTETALRNILAQKGKGKHPHHRNPTEYVLKIPSRTGGQDLVRKPVVQRVRRTCHRCEKVFMAGSKQCEGCEHVRCKKCPRDPPKPEKYPDGYPGDVDPPLEPQSWTWRKPRQRVRYTCHRCSTLYKSGQENCANCGQERCAETIREPPKKIKPEPDPEIVRKVEERLASVRLAE</sequence>
<dbReference type="AlphaFoldDB" id="A0A2I2G2V7"/>
<protein>
    <submittedName>
        <fullName evidence="2">Uncharacterized protein</fullName>
    </submittedName>
</protein>
<comment type="caution">
    <text evidence="2">The sequence shown here is derived from an EMBL/GenBank/DDBJ whole genome shotgun (WGS) entry which is preliminary data.</text>
</comment>
<dbReference type="GeneID" id="36552188"/>
<evidence type="ECO:0000313" key="2">
    <source>
        <dbReference type="EMBL" id="PLB47206.1"/>
    </source>
</evidence>
<dbReference type="EMBL" id="MSFO01000006">
    <property type="protein sequence ID" value="PLB47206.1"/>
    <property type="molecule type" value="Genomic_DNA"/>
</dbReference>
<dbReference type="STRING" id="1392250.A0A2I2G2V7"/>
<dbReference type="VEuPathDB" id="FungiDB:P170DRAFT_361913"/>
<name>A0A2I2G2V7_9EURO</name>